<sequence length="340" mass="37289">MKNRKVMFMSPLQVQTVEEEYVPGGLGDNEISVKLIYSLISPGTEQAMLAGTESWAQLPLCPGYASVSRVLEAGQGVKDFKPGDVVFHYGSHCEYQTVEVRDVVLKVPDGLNLKWVPFTRMATVAFTSLRVSNIELGDKVSVTGLGLVGNLAAQLARLQGATVIGVDLSKERLRTASQCGVNYTLEAGSGVKEKLMEITRGNGVSSHIEATGVPQVAVESLQYIGSEGEIILLGSPRGVFNTNVTDVLNYSHLANFGCITFKGAHEWRYPTEPDRFVKHSLVRNSLIVFDLMQRQQLQIEPLISHVIKPEQAADAYQGLRTDKDRYNGVLFDWSAEGEAR</sequence>
<evidence type="ECO:0000259" key="6">
    <source>
        <dbReference type="Pfam" id="PF00107"/>
    </source>
</evidence>
<dbReference type="PANTHER" id="PTHR43350:SF19">
    <property type="entry name" value="D-GULOSIDE 3-DEHYDROGENASE"/>
    <property type="match status" value="1"/>
</dbReference>
<dbReference type="InterPro" id="IPR036291">
    <property type="entry name" value="NAD(P)-bd_dom_sf"/>
</dbReference>
<dbReference type="PANTHER" id="PTHR43350">
    <property type="entry name" value="NAD-DEPENDENT ALCOHOL DEHYDROGENASE"/>
    <property type="match status" value="1"/>
</dbReference>
<comment type="cofactor">
    <cofactor evidence="1">
        <name>Zn(2+)</name>
        <dbReference type="ChEBI" id="CHEBI:29105"/>
    </cofactor>
</comment>
<dbReference type="InterPro" id="IPR011032">
    <property type="entry name" value="GroES-like_sf"/>
</dbReference>
<proteinExistence type="inferred from homology"/>
<evidence type="ECO:0000256" key="1">
    <source>
        <dbReference type="ARBA" id="ARBA00001947"/>
    </source>
</evidence>
<dbReference type="SUPFAM" id="SSF51735">
    <property type="entry name" value="NAD(P)-binding Rossmann-fold domains"/>
    <property type="match status" value="1"/>
</dbReference>
<dbReference type="EMBL" id="JBBPCC010000024">
    <property type="protein sequence ID" value="MEK8131832.1"/>
    <property type="molecule type" value="Genomic_DNA"/>
</dbReference>
<dbReference type="RefSeq" id="WP_341418963.1">
    <property type="nucleotide sequence ID" value="NZ_JBBPCC010000024.1"/>
</dbReference>
<gene>
    <name evidence="7" type="ORF">WMW72_28385</name>
</gene>
<comment type="similarity">
    <text evidence="2">Belongs to the zinc-containing alcohol dehydrogenase family.</text>
</comment>
<dbReference type="Gene3D" id="3.90.180.10">
    <property type="entry name" value="Medium-chain alcohol dehydrogenases, catalytic domain"/>
    <property type="match status" value="2"/>
</dbReference>
<evidence type="ECO:0000256" key="4">
    <source>
        <dbReference type="ARBA" id="ARBA00022833"/>
    </source>
</evidence>
<dbReference type="CDD" id="cd08255">
    <property type="entry name" value="2-desacetyl-2-hydroxyethyl_bacteriochlorophyllide_like"/>
    <property type="match status" value="1"/>
</dbReference>
<keyword evidence="3" id="KW-0479">Metal-binding</keyword>
<protein>
    <submittedName>
        <fullName evidence="7">Zinc-binding alcohol dehydrogenase</fullName>
    </submittedName>
</protein>
<dbReference type="InterPro" id="IPR013149">
    <property type="entry name" value="ADH-like_C"/>
</dbReference>
<keyword evidence="4" id="KW-0862">Zinc</keyword>
<reference evidence="7 8" key="1">
    <citation type="submission" date="2024-04" db="EMBL/GenBank/DDBJ databases">
        <title>draft genome sequnece of Paenibacillus filicis.</title>
        <authorList>
            <person name="Kim D.-U."/>
        </authorList>
    </citation>
    <scope>NUCLEOTIDE SEQUENCE [LARGE SCALE GENOMIC DNA]</scope>
    <source>
        <strain evidence="7 8">KACC14197</strain>
    </source>
</reference>
<evidence type="ECO:0000256" key="5">
    <source>
        <dbReference type="ARBA" id="ARBA00023002"/>
    </source>
</evidence>
<dbReference type="Pfam" id="PF00107">
    <property type="entry name" value="ADH_zinc_N"/>
    <property type="match status" value="1"/>
</dbReference>
<comment type="caution">
    <text evidence="7">The sequence shown here is derived from an EMBL/GenBank/DDBJ whole genome shotgun (WGS) entry which is preliminary data.</text>
</comment>
<evidence type="ECO:0000256" key="3">
    <source>
        <dbReference type="ARBA" id="ARBA00022723"/>
    </source>
</evidence>
<accession>A0ABU9DUL4</accession>
<name>A0ABU9DUL4_9BACL</name>
<dbReference type="SUPFAM" id="SSF50129">
    <property type="entry name" value="GroES-like"/>
    <property type="match status" value="1"/>
</dbReference>
<evidence type="ECO:0000256" key="2">
    <source>
        <dbReference type="ARBA" id="ARBA00008072"/>
    </source>
</evidence>
<dbReference type="Proteomes" id="UP001469365">
    <property type="component" value="Unassembled WGS sequence"/>
</dbReference>
<feature type="domain" description="Alcohol dehydrogenase-like C-terminal" evidence="6">
    <location>
        <begin position="148"/>
        <end position="268"/>
    </location>
</feature>
<evidence type="ECO:0000313" key="7">
    <source>
        <dbReference type="EMBL" id="MEK8131832.1"/>
    </source>
</evidence>
<dbReference type="Gene3D" id="3.40.50.720">
    <property type="entry name" value="NAD(P)-binding Rossmann-like Domain"/>
    <property type="match status" value="1"/>
</dbReference>
<evidence type="ECO:0000313" key="8">
    <source>
        <dbReference type="Proteomes" id="UP001469365"/>
    </source>
</evidence>
<organism evidence="7 8">
    <name type="scientific">Paenibacillus filicis</name>
    <dbReference type="NCBI Taxonomy" id="669464"/>
    <lineage>
        <taxon>Bacteria</taxon>
        <taxon>Bacillati</taxon>
        <taxon>Bacillota</taxon>
        <taxon>Bacilli</taxon>
        <taxon>Bacillales</taxon>
        <taxon>Paenibacillaceae</taxon>
        <taxon>Paenibacillus</taxon>
    </lineage>
</organism>
<keyword evidence="5" id="KW-0560">Oxidoreductase</keyword>
<keyword evidence="8" id="KW-1185">Reference proteome</keyword>